<dbReference type="EMBL" id="FNTS01000002">
    <property type="protein sequence ID" value="SED77234.1"/>
    <property type="molecule type" value="Genomic_DNA"/>
</dbReference>
<dbReference type="Proteomes" id="UP000182179">
    <property type="component" value="Unassembled WGS sequence"/>
</dbReference>
<name>A0A1S2UTT3_9PSED</name>
<accession>A0A1S2UTT3</accession>
<proteinExistence type="predicted"/>
<dbReference type="Proteomes" id="UP000181661">
    <property type="component" value="Unassembled WGS sequence"/>
</dbReference>
<evidence type="ECO:0000313" key="3">
    <source>
        <dbReference type="EMBL" id="SED77234.1"/>
    </source>
</evidence>
<reference evidence="2 4" key="1">
    <citation type="submission" date="2016-08" db="EMBL/GenBank/DDBJ databases">
        <title>Draft genome sequence of Pseudomonas costantinii LMG 22119, type strain isolated from cultivated mushroom (Agaricus bisporus) sporophores.</title>
        <authorList>
            <person name="Tambong J.T."/>
        </authorList>
    </citation>
    <scope>NUCLEOTIDE SEQUENCE [LARGE SCALE GENOMIC DNA]</scope>
    <source>
        <strain evidence="2 4">LMG 22119</strain>
    </source>
</reference>
<sequence>MMIGTTFHTYSLDHAIQTTQAAAKPAEKPSTTDSNQPAQNTQSQANKSSLDSLGQGRLT</sequence>
<evidence type="ECO:0000313" key="2">
    <source>
        <dbReference type="EMBL" id="OIN49823.1"/>
    </source>
</evidence>
<dbReference type="RefSeq" id="WP_071485682.1">
    <property type="nucleotide sequence ID" value="NZ_FNTS01000002.1"/>
</dbReference>
<feature type="region of interest" description="Disordered" evidence="1">
    <location>
        <begin position="18"/>
        <end position="59"/>
    </location>
</feature>
<comment type="caution">
    <text evidence="2">The sequence shown here is derived from an EMBL/GenBank/DDBJ whole genome shotgun (WGS) entry which is preliminary data.</text>
</comment>
<evidence type="ECO:0000313" key="5">
    <source>
        <dbReference type="Proteomes" id="UP000182179"/>
    </source>
</evidence>
<protein>
    <submittedName>
        <fullName evidence="2">Uncharacterized protein</fullName>
    </submittedName>
</protein>
<evidence type="ECO:0000313" key="4">
    <source>
        <dbReference type="Proteomes" id="UP000181661"/>
    </source>
</evidence>
<gene>
    <name evidence="2" type="ORF">BFL40_20715</name>
    <name evidence="3" type="ORF">SAMN04515675_2411</name>
</gene>
<dbReference type="EMBL" id="MDDR01000036">
    <property type="protein sequence ID" value="OIN49823.1"/>
    <property type="molecule type" value="Genomic_DNA"/>
</dbReference>
<organism evidence="2 4">
    <name type="scientific">Pseudomonas costantinii</name>
    <dbReference type="NCBI Taxonomy" id="168469"/>
    <lineage>
        <taxon>Bacteria</taxon>
        <taxon>Pseudomonadati</taxon>
        <taxon>Pseudomonadota</taxon>
        <taxon>Gammaproteobacteria</taxon>
        <taxon>Pseudomonadales</taxon>
        <taxon>Pseudomonadaceae</taxon>
        <taxon>Pseudomonas</taxon>
    </lineage>
</organism>
<keyword evidence="5" id="KW-1185">Reference proteome</keyword>
<evidence type="ECO:0000256" key="1">
    <source>
        <dbReference type="SAM" id="MobiDB-lite"/>
    </source>
</evidence>
<dbReference type="AlphaFoldDB" id="A0A1S2UTT3"/>
<feature type="compositionally biased region" description="Polar residues" evidence="1">
    <location>
        <begin position="29"/>
        <end position="59"/>
    </location>
</feature>
<reference evidence="3 5" key="2">
    <citation type="submission" date="2016-10" db="EMBL/GenBank/DDBJ databases">
        <authorList>
            <person name="Varghese N."/>
            <person name="Submissions S."/>
        </authorList>
    </citation>
    <scope>NUCLEOTIDE SEQUENCE [LARGE SCALE GENOMIC DNA]</scope>
    <source>
        <strain evidence="3 5">BS2773</strain>
    </source>
</reference>